<evidence type="ECO:0000313" key="3">
    <source>
        <dbReference type="EMBL" id="PDH33293.1"/>
    </source>
</evidence>
<feature type="chain" id="PRO_5011997947" description="DUF1329 domain-containing protein" evidence="2">
    <location>
        <begin position="30"/>
        <end position="334"/>
    </location>
</feature>
<dbReference type="AlphaFoldDB" id="A0A2A5WAH5"/>
<organism evidence="3 4">
    <name type="scientific">OM182 bacterium MED-G28</name>
    <dbReference type="NCBI Taxonomy" id="1986256"/>
    <lineage>
        <taxon>Bacteria</taxon>
        <taxon>Pseudomonadati</taxon>
        <taxon>Pseudomonadota</taxon>
        <taxon>Gammaproteobacteria</taxon>
        <taxon>OMG group</taxon>
        <taxon>OM182 clade</taxon>
    </lineage>
</organism>
<feature type="signal peptide" evidence="2">
    <location>
        <begin position="1"/>
        <end position="29"/>
    </location>
</feature>
<keyword evidence="2" id="KW-0732">Signal</keyword>
<evidence type="ECO:0000256" key="2">
    <source>
        <dbReference type="SAM" id="SignalP"/>
    </source>
</evidence>
<accession>A0A2A5WAH5</accession>
<evidence type="ECO:0000256" key="1">
    <source>
        <dbReference type="SAM" id="MobiDB-lite"/>
    </source>
</evidence>
<dbReference type="Proteomes" id="UP000219329">
    <property type="component" value="Unassembled WGS sequence"/>
</dbReference>
<gene>
    <name evidence="3" type="ORF">CNF02_08885</name>
</gene>
<feature type="region of interest" description="Disordered" evidence="1">
    <location>
        <begin position="84"/>
        <end position="105"/>
    </location>
</feature>
<evidence type="ECO:0000313" key="4">
    <source>
        <dbReference type="Proteomes" id="UP000219329"/>
    </source>
</evidence>
<evidence type="ECO:0008006" key="5">
    <source>
        <dbReference type="Google" id="ProtNLM"/>
    </source>
</evidence>
<proteinExistence type="predicted"/>
<sequence>MKGRSELTKKIPPLLCLLSILLCYSKTFAQEIPRTPDGRPDFQGNWNNLHQTPLQRPASLGDKQSYTAEEADALVNQAEQGITERASPLNPDRLPPAAGSRVTNQADDDFDEFPIGIARINGEYRTSLVIDPQNGRIPLREESKRQDFFSTLLASGRYLDGPEFGWAAERCLIAGPQLSLMFQRGLSPYAQIVQTRNYLMILGEYPYDARIIRIGSEHPVNGFPKWMGDSIAHWEGDTLVIHTNKFRAEHSYPPILSTDLFEVEERLSLTANDKILYQYTVTDPNLYTQAFTAEVPFTRMEAGRVLYEYACHEGNYSWANSLRGARIEERNIEN</sequence>
<protein>
    <recommendedName>
        <fullName evidence="5">DUF1329 domain-containing protein</fullName>
    </recommendedName>
</protein>
<name>A0A2A5WAH5_9GAMM</name>
<dbReference type="EMBL" id="NTJZ01000009">
    <property type="protein sequence ID" value="PDH33293.1"/>
    <property type="molecule type" value="Genomic_DNA"/>
</dbReference>
<reference evidence="3 4" key="1">
    <citation type="submission" date="2017-08" db="EMBL/GenBank/DDBJ databases">
        <title>Fine stratification of microbial communities through a metagenomic profile of the photic zone.</title>
        <authorList>
            <person name="Haro-Moreno J.M."/>
            <person name="Lopez-Perez M."/>
            <person name="De La Torre J."/>
            <person name="Picazo A."/>
            <person name="Camacho A."/>
            <person name="Rodriguez-Valera F."/>
        </authorList>
    </citation>
    <scope>NUCLEOTIDE SEQUENCE [LARGE SCALE GENOMIC DNA]</scope>
    <source>
        <strain evidence="3">MED-G28</strain>
    </source>
</reference>
<comment type="caution">
    <text evidence="3">The sequence shown here is derived from an EMBL/GenBank/DDBJ whole genome shotgun (WGS) entry which is preliminary data.</text>
</comment>